<dbReference type="RefSeq" id="WP_086892270.1">
    <property type="nucleotide sequence ID" value="NZ_CP021252.1"/>
</dbReference>
<accession>A0A2Z2J6J7</accession>
<gene>
    <name evidence="2" type="ORF">CBE89_12975</name>
</gene>
<name>A0A2Z2J6J7_CORST</name>
<evidence type="ECO:0000313" key="2">
    <source>
        <dbReference type="EMBL" id="ART22291.1"/>
    </source>
</evidence>
<feature type="domain" description="Double-GTPase 2" evidence="1">
    <location>
        <begin position="39"/>
        <end position="249"/>
    </location>
</feature>
<dbReference type="AlphaFoldDB" id="A0A2Z2J6J7"/>
<evidence type="ECO:0000313" key="3">
    <source>
        <dbReference type="Proteomes" id="UP000250197"/>
    </source>
</evidence>
<dbReference type="KEGG" id="cstr:CBE89_12975"/>
<sequence length="337" mass="38198">MASLAACPWTFRPLEEGATVSPYNNRELLPNWTESVTHCVAMAGARNSGKSLYTAVMVKQLKQLAHKHNHSVFAADQSTEQRFQEKYEQPLFQEMKSMDPTPSAVATDAYQRDPLIFDLGQWPDAEGTMRTNYLVFRDVAGEDLENLPEREDDREALSFFKYANLVIFLFDPLREREIRDYLHGLVPDFGELGAEPTRVLENLITLMGEDSPPPLAVTISKFDTIQKLEQNPNTQWAKIMGNAGAAFRRDTGWNFYFDDATILSYEVDSLLRFLKANDLINMVNNISQNGRQYFAVSALGEAPTGRQLARSGIAPFRVLDPLRWMLSSRGVFKDDVQ</sequence>
<organism evidence="2 3">
    <name type="scientific">Corynebacterium striatum</name>
    <dbReference type="NCBI Taxonomy" id="43770"/>
    <lineage>
        <taxon>Bacteria</taxon>
        <taxon>Bacillati</taxon>
        <taxon>Actinomycetota</taxon>
        <taxon>Actinomycetes</taxon>
        <taxon>Mycobacteriales</taxon>
        <taxon>Corynebacteriaceae</taxon>
        <taxon>Corynebacterium</taxon>
    </lineage>
</organism>
<protein>
    <recommendedName>
        <fullName evidence="1">Double-GTPase 2 domain-containing protein</fullName>
    </recommendedName>
</protein>
<reference evidence="2 3" key="1">
    <citation type="submission" date="2017-05" db="EMBL/GenBank/DDBJ databases">
        <title>Complete genome sequence of Corynebacterium striatum KC-Na-1 isolated from Neophocaena asiaeorientalis in Korea.</title>
        <authorList>
            <person name="Kim J.H."/>
            <person name="Lee K."/>
        </authorList>
    </citation>
    <scope>NUCLEOTIDE SEQUENCE [LARGE SCALE GENOMIC DNA]</scope>
    <source>
        <strain evidence="2 3">KC-Na-01</strain>
    </source>
</reference>
<dbReference type="EMBL" id="CP021252">
    <property type="protein sequence ID" value="ART22291.1"/>
    <property type="molecule type" value="Genomic_DNA"/>
</dbReference>
<evidence type="ECO:0000259" key="1">
    <source>
        <dbReference type="Pfam" id="PF19993"/>
    </source>
</evidence>
<dbReference type="Proteomes" id="UP000250197">
    <property type="component" value="Chromosome"/>
</dbReference>
<proteinExistence type="predicted"/>
<dbReference type="InterPro" id="IPR045528">
    <property type="entry name" value="DO-GTPase2"/>
</dbReference>
<dbReference type="Pfam" id="PF19993">
    <property type="entry name" value="DO-GTPase2"/>
    <property type="match status" value="1"/>
</dbReference>